<dbReference type="PANTHER" id="PTHR30237">
    <property type="entry name" value="MURAMOYLTETRAPEPTIDE CARBOXYPEPTIDASE"/>
    <property type="match status" value="1"/>
</dbReference>
<dbReference type="InterPro" id="IPR029062">
    <property type="entry name" value="Class_I_gatase-like"/>
</dbReference>
<comment type="similarity">
    <text evidence="1">Belongs to the peptidase S66 family.</text>
</comment>
<dbReference type="SUPFAM" id="SSF52317">
    <property type="entry name" value="Class I glutamine amidotransferase-like"/>
    <property type="match status" value="1"/>
</dbReference>
<dbReference type="RefSeq" id="WP_306050605.1">
    <property type="nucleotide sequence ID" value="NZ_CP120997.1"/>
</dbReference>
<keyword evidence="10" id="KW-1185">Reference proteome</keyword>
<proteinExistence type="inferred from homology"/>
<evidence type="ECO:0000259" key="8">
    <source>
        <dbReference type="Pfam" id="PF17676"/>
    </source>
</evidence>
<feature type="region of interest" description="Disordered" evidence="6">
    <location>
        <begin position="336"/>
        <end position="362"/>
    </location>
</feature>
<evidence type="ECO:0000256" key="2">
    <source>
        <dbReference type="ARBA" id="ARBA00022645"/>
    </source>
</evidence>
<evidence type="ECO:0000256" key="5">
    <source>
        <dbReference type="ARBA" id="ARBA00022825"/>
    </source>
</evidence>
<evidence type="ECO:0000256" key="1">
    <source>
        <dbReference type="ARBA" id="ARBA00010233"/>
    </source>
</evidence>
<dbReference type="SUPFAM" id="SSF141986">
    <property type="entry name" value="LD-carboxypeptidase A C-terminal domain-like"/>
    <property type="match status" value="1"/>
</dbReference>
<dbReference type="InterPro" id="IPR040921">
    <property type="entry name" value="Peptidase_S66C"/>
</dbReference>
<dbReference type="Proteomes" id="UP001239522">
    <property type="component" value="Chromosome"/>
</dbReference>
<keyword evidence="5" id="KW-0720">Serine protease</keyword>
<keyword evidence="2" id="KW-0121">Carboxypeptidase</keyword>
<dbReference type="PIRSF" id="PIRSF028757">
    <property type="entry name" value="LD-carboxypeptidase"/>
    <property type="match status" value="1"/>
</dbReference>
<dbReference type="InterPro" id="IPR027478">
    <property type="entry name" value="LdcA_N"/>
</dbReference>
<feature type="domain" description="LD-carboxypeptidase C-terminal" evidence="8">
    <location>
        <begin position="211"/>
        <end position="324"/>
    </location>
</feature>
<dbReference type="EMBL" id="CP120997">
    <property type="protein sequence ID" value="WLQ31987.1"/>
    <property type="molecule type" value="Genomic_DNA"/>
</dbReference>
<accession>A0ABY9HBU6</accession>
<evidence type="ECO:0000259" key="7">
    <source>
        <dbReference type="Pfam" id="PF02016"/>
    </source>
</evidence>
<dbReference type="PANTHER" id="PTHR30237:SF2">
    <property type="entry name" value="MUREIN TETRAPEPTIDE CARBOXYPEPTIDASE"/>
    <property type="match status" value="1"/>
</dbReference>
<gene>
    <name evidence="9" type="ORF">P8A18_00380</name>
</gene>
<keyword evidence="4" id="KW-0378">Hydrolase</keyword>
<evidence type="ECO:0000313" key="9">
    <source>
        <dbReference type="EMBL" id="WLQ31987.1"/>
    </source>
</evidence>
<dbReference type="Pfam" id="PF17676">
    <property type="entry name" value="Peptidase_S66C"/>
    <property type="match status" value="1"/>
</dbReference>
<protein>
    <submittedName>
        <fullName evidence="9">LD-carboxypeptidase</fullName>
    </submittedName>
</protein>
<evidence type="ECO:0000256" key="6">
    <source>
        <dbReference type="SAM" id="MobiDB-lite"/>
    </source>
</evidence>
<dbReference type="Pfam" id="PF02016">
    <property type="entry name" value="Peptidase_S66"/>
    <property type="match status" value="1"/>
</dbReference>
<dbReference type="InterPro" id="IPR003507">
    <property type="entry name" value="S66_fam"/>
</dbReference>
<evidence type="ECO:0000313" key="10">
    <source>
        <dbReference type="Proteomes" id="UP001239522"/>
    </source>
</evidence>
<name>A0ABY9HBU6_9ACTN</name>
<dbReference type="Gene3D" id="3.50.30.60">
    <property type="entry name" value="LD-carboxypeptidase A C-terminal domain-like"/>
    <property type="match status" value="1"/>
</dbReference>
<dbReference type="Gene3D" id="3.40.50.10740">
    <property type="entry name" value="Class I glutamine amidotransferase-like"/>
    <property type="match status" value="1"/>
</dbReference>
<dbReference type="InterPro" id="IPR040449">
    <property type="entry name" value="Peptidase_S66_N"/>
</dbReference>
<evidence type="ECO:0000256" key="3">
    <source>
        <dbReference type="ARBA" id="ARBA00022670"/>
    </source>
</evidence>
<evidence type="ECO:0000256" key="4">
    <source>
        <dbReference type="ARBA" id="ARBA00022801"/>
    </source>
</evidence>
<dbReference type="InterPro" id="IPR027461">
    <property type="entry name" value="Carboxypeptidase_A_C_sf"/>
</dbReference>
<dbReference type="CDD" id="cd07062">
    <property type="entry name" value="Peptidase_S66_mccF_like"/>
    <property type="match status" value="1"/>
</dbReference>
<keyword evidence="3" id="KW-0645">Protease</keyword>
<reference evidence="9 10" key="1">
    <citation type="submission" date="2023-03" db="EMBL/GenBank/DDBJ databases">
        <title>Isolation and description of six Streptomyces strains from soil environments, able to metabolize different microbial glucans.</title>
        <authorList>
            <person name="Widen T."/>
            <person name="Larsbrink J."/>
        </authorList>
    </citation>
    <scope>NUCLEOTIDE SEQUENCE [LARGE SCALE GENOMIC DNA]</scope>
    <source>
        <strain evidence="9 10">Mut1</strain>
    </source>
</reference>
<organism evidence="9 10">
    <name type="scientific">Streptomyces castrisilvae</name>
    <dbReference type="NCBI Taxonomy" id="3033811"/>
    <lineage>
        <taxon>Bacteria</taxon>
        <taxon>Bacillati</taxon>
        <taxon>Actinomycetota</taxon>
        <taxon>Actinomycetes</taxon>
        <taxon>Kitasatosporales</taxon>
        <taxon>Streptomycetaceae</taxon>
        <taxon>Streptomyces</taxon>
    </lineage>
</organism>
<feature type="domain" description="LD-carboxypeptidase N-terminal" evidence="7">
    <location>
        <begin position="21"/>
        <end position="140"/>
    </location>
</feature>
<sequence length="362" mass="37945">MSTHTAPPLLLPFAPATGAAVGVLSPSSDEAGRFPRRRDRAVAQLEALGHPVRFGPHALDTGGHTAASAEDRVKDLHALFTDPGVGAVLTAIGGNNTNDMLDLVDYGLLAAHPKPLIGYSDATALLTAVWKHTGLVTVMGPQLLPQFGEPGGCLDYTRESWQRVLGGAAPGPLAHSTHWTDEFLAWDETDDRARALRPNPGPTILREGVAEGPLYGANLETLLRLAGTRHWPTTAGHLLLLETSPGITPSQLAAHLTQLRQTGALAGAAAVGFGRFAQTGPDDEALNEVLAEGLLGTGHGPVVRDLDIGHTDPMFCVPYGVRAGLTAQDGTCLLTLPDPATRPSPTPLTATSRERVPCPPTR</sequence>